<protein>
    <submittedName>
        <fullName evidence="1">Uncharacterized protein</fullName>
    </submittedName>
</protein>
<evidence type="ECO:0000313" key="2">
    <source>
        <dbReference type="Proteomes" id="UP000280066"/>
    </source>
</evidence>
<dbReference type="RefSeq" id="WP_125433388.1">
    <property type="nucleotide sequence ID" value="NZ_RWIS01000016.1"/>
</dbReference>
<dbReference type="EMBL" id="RWIS01000016">
    <property type="protein sequence ID" value="RSK24598.1"/>
    <property type="molecule type" value="Genomic_DNA"/>
</dbReference>
<dbReference type="AlphaFoldDB" id="A0A3R9LVC4"/>
<dbReference type="OrthoDB" id="877464at2"/>
<sequence>MLSTLYRSRLLPVLSIPKIHLLHFATAPFMESVRKIRIVIEAELRERVPTMPSSSATDLDPLEYSYEQALFSALRADPERYAAFIKIRAITSLEILGLHNEISKLAQIRDSYTASIKTLESLLPSLPQPAQQYLQEALTKGWIMDDADSIYNTMQIEPLSLAIEYPTDRS</sequence>
<comment type="caution">
    <text evidence="1">The sequence shown here is derived from an EMBL/GenBank/DDBJ whole genome shotgun (WGS) entry which is preliminary data.</text>
</comment>
<organism evidence="1 2">
    <name type="scientific">Hymenobacter metallilatus</name>
    <dbReference type="NCBI Taxonomy" id="2493666"/>
    <lineage>
        <taxon>Bacteria</taxon>
        <taxon>Pseudomonadati</taxon>
        <taxon>Bacteroidota</taxon>
        <taxon>Cytophagia</taxon>
        <taxon>Cytophagales</taxon>
        <taxon>Hymenobacteraceae</taxon>
        <taxon>Hymenobacter</taxon>
    </lineage>
</organism>
<evidence type="ECO:0000313" key="1">
    <source>
        <dbReference type="EMBL" id="RSK24598.1"/>
    </source>
</evidence>
<name>A0A3R9LVC4_9BACT</name>
<accession>A0A3R9LVC4</accession>
<reference evidence="1 2" key="1">
    <citation type="submission" date="2018-12" db="EMBL/GenBank/DDBJ databases">
        <authorList>
            <person name="Feng G."/>
            <person name="Zhu H."/>
        </authorList>
    </citation>
    <scope>NUCLEOTIDE SEQUENCE [LARGE SCALE GENOMIC DNA]</scope>
    <source>
        <strain evidence="1 2">9PBR-2</strain>
    </source>
</reference>
<gene>
    <name evidence="1" type="ORF">EI290_19825</name>
</gene>
<dbReference type="Proteomes" id="UP000280066">
    <property type="component" value="Unassembled WGS sequence"/>
</dbReference>
<keyword evidence="2" id="KW-1185">Reference proteome</keyword>
<proteinExistence type="predicted"/>